<evidence type="ECO:0000256" key="1">
    <source>
        <dbReference type="SAM" id="MobiDB-lite"/>
    </source>
</evidence>
<dbReference type="AlphaFoldDB" id="A0A1A8QRA1"/>
<accession>A0A1A8QRA1</accession>
<feature type="non-terminal residue" evidence="2">
    <location>
        <position position="43"/>
    </location>
</feature>
<protein>
    <submittedName>
        <fullName evidence="2">Discs, largehomolog-associated protein 2</fullName>
    </submittedName>
</protein>
<dbReference type="EMBL" id="HAEG01013949">
    <property type="protein sequence ID" value="SBR96305.1"/>
    <property type="molecule type" value="Transcribed_RNA"/>
</dbReference>
<feature type="non-terminal residue" evidence="2">
    <location>
        <position position="1"/>
    </location>
</feature>
<organism evidence="2">
    <name type="scientific">Nothobranchius pienaari</name>
    <dbReference type="NCBI Taxonomy" id="704102"/>
    <lineage>
        <taxon>Eukaryota</taxon>
        <taxon>Metazoa</taxon>
        <taxon>Chordata</taxon>
        <taxon>Craniata</taxon>
        <taxon>Vertebrata</taxon>
        <taxon>Euteleostomi</taxon>
        <taxon>Actinopterygii</taxon>
        <taxon>Neopterygii</taxon>
        <taxon>Teleostei</taxon>
        <taxon>Neoteleostei</taxon>
        <taxon>Acanthomorphata</taxon>
        <taxon>Ovalentaria</taxon>
        <taxon>Atherinomorphae</taxon>
        <taxon>Cyprinodontiformes</taxon>
        <taxon>Nothobranchiidae</taxon>
        <taxon>Nothobranchius</taxon>
    </lineage>
</organism>
<reference evidence="2" key="1">
    <citation type="submission" date="2016-05" db="EMBL/GenBank/DDBJ databases">
        <authorList>
            <person name="Lavstsen T."/>
            <person name="Jespersen J.S."/>
        </authorList>
    </citation>
    <scope>NUCLEOTIDE SEQUENCE</scope>
    <source>
        <tissue evidence="2">Brain</tissue>
    </source>
</reference>
<reference evidence="2" key="2">
    <citation type="submission" date="2016-06" db="EMBL/GenBank/DDBJ databases">
        <title>The genome of a short-lived fish provides insights into sex chromosome evolution and the genetic control of aging.</title>
        <authorList>
            <person name="Reichwald K."/>
            <person name="Felder M."/>
            <person name="Petzold A."/>
            <person name="Koch P."/>
            <person name="Groth M."/>
            <person name="Platzer M."/>
        </authorList>
    </citation>
    <scope>NUCLEOTIDE SEQUENCE</scope>
    <source>
        <tissue evidence="2">Brain</tissue>
    </source>
</reference>
<evidence type="ECO:0000313" key="2">
    <source>
        <dbReference type="EMBL" id="SBR96305.1"/>
    </source>
</evidence>
<proteinExistence type="predicted"/>
<gene>
    <name evidence="2" type="primary">DLGAP2</name>
</gene>
<feature type="region of interest" description="Disordered" evidence="1">
    <location>
        <begin position="1"/>
        <end position="43"/>
    </location>
</feature>
<sequence>ITSARKPADASWLPSERLLSDRTPPQRGQTASRSTSPKLRLDF</sequence>
<feature type="compositionally biased region" description="Polar residues" evidence="1">
    <location>
        <begin position="26"/>
        <end position="37"/>
    </location>
</feature>
<name>A0A1A8QRA1_9TELE</name>